<proteinExistence type="inferred from homology"/>
<name>A0A1G9IIJ6_9RHOB</name>
<keyword evidence="4" id="KW-0862">Zinc</keyword>
<evidence type="ECO:0000256" key="1">
    <source>
        <dbReference type="ARBA" id="ARBA00007749"/>
    </source>
</evidence>
<keyword evidence="3" id="KW-0378">Hydrolase</keyword>
<reference evidence="6 7" key="1">
    <citation type="submission" date="2016-10" db="EMBL/GenBank/DDBJ databases">
        <authorList>
            <person name="de Groot N.N."/>
        </authorList>
    </citation>
    <scope>NUCLEOTIDE SEQUENCE [LARGE SCALE GENOMIC DNA]</scope>
    <source>
        <strain evidence="6 7">DSM 25294</strain>
    </source>
</reference>
<accession>A0A1G9IIJ6</accession>
<dbReference type="PANTHER" id="PTHR42978">
    <property type="entry name" value="QUORUM-QUENCHING LACTONASE YTNP-RELATED-RELATED"/>
    <property type="match status" value="1"/>
</dbReference>
<evidence type="ECO:0000259" key="5">
    <source>
        <dbReference type="SMART" id="SM00849"/>
    </source>
</evidence>
<dbReference type="SMART" id="SM00849">
    <property type="entry name" value="Lactamase_B"/>
    <property type="match status" value="1"/>
</dbReference>
<dbReference type="EMBL" id="FNEK01000074">
    <property type="protein sequence ID" value="SDL24942.1"/>
    <property type="molecule type" value="Genomic_DNA"/>
</dbReference>
<feature type="domain" description="Metallo-beta-lactamase" evidence="5">
    <location>
        <begin position="26"/>
        <end position="229"/>
    </location>
</feature>
<gene>
    <name evidence="6" type="ORF">SAMN04488026_107429</name>
</gene>
<evidence type="ECO:0000313" key="6">
    <source>
        <dbReference type="EMBL" id="SDL24942.1"/>
    </source>
</evidence>
<dbReference type="RefSeq" id="WP_139188517.1">
    <property type="nucleotide sequence ID" value="NZ_FNEK01000074.1"/>
</dbReference>
<dbReference type="AlphaFoldDB" id="A0A1G9IIJ6"/>
<comment type="similarity">
    <text evidence="1">Belongs to the metallo-beta-lactamase superfamily.</text>
</comment>
<sequence length="255" mass="27298">MIGIEAEDFLSLVEAAHQDPANVRGAVNAYMVESGGETWMIDSGTGPIFGPTLGHMPEVFATLGTDLGSVSKLIVTHLHGDHIGGATMDGKPIFPNAEMIVTEADRAFWTNDEIKAQFPEQFRGMFDLAKATLAAYGDKLRVIEGEADVAPGVTARPMPGHTVGHTGYMLESGSDSLLVWGDIIHVPAVQLARPEVTIMFDTDKEQAAATRADLMTALAGTGQRIAGMHMLFPGVGYLDTLGDGYHFVPEPWAYL</sequence>
<dbReference type="STRING" id="571298.SAMN04488026_107429"/>
<evidence type="ECO:0000256" key="4">
    <source>
        <dbReference type="ARBA" id="ARBA00022833"/>
    </source>
</evidence>
<dbReference type="OrthoDB" id="9773738at2"/>
<dbReference type="SUPFAM" id="SSF56281">
    <property type="entry name" value="Metallo-hydrolase/oxidoreductase"/>
    <property type="match status" value="1"/>
</dbReference>
<keyword evidence="7" id="KW-1185">Reference proteome</keyword>
<protein>
    <submittedName>
        <fullName evidence="6">Metallo-beta-lactamase superfamily protein</fullName>
    </submittedName>
</protein>
<keyword evidence="2" id="KW-0479">Metal-binding</keyword>
<organism evidence="6 7">
    <name type="scientific">Aliiruegeria lutimaris</name>
    <dbReference type="NCBI Taxonomy" id="571298"/>
    <lineage>
        <taxon>Bacteria</taxon>
        <taxon>Pseudomonadati</taxon>
        <taxon>Pseudomonadota</taxon>
        <taxon>Alphaproteobacteria</taxon>
        <taxon>Rhodobacterales</taxon>
        <taxon>Roseobacteraceae</taxon>
        <taxon>Aliiruegeria</taxon>
    </lineage>
</organism>
<evidence type="ECO:0000256" key="3">
    <source>
        <dbReference type="ARBA" id="ARBA00022801"/>
    </source>
</evidence>
<dbReference type="InterPro" id="IPR001279">
    <property type="entry name" value="Metallo-B-lactamas"/>
</dbReference>
<dbReference type="PANTHER" id="PTHR42978:SF6">
    <property type="entry name" value="QUORUM-QUENCHING LACTONASE YTNP-RELATED"/>
    <property type="match status" value="1"/>
</dbReference>
<dbReference type="GO" id="GO:0046872">
    <property type="term" value="F:metal ion binding"/>
    <property type="evidence" value="ECO:0007669"/>
    <property type="project" value="UniProtKB-KW"/>
</dbReference>
<evidence type="ECO:0000256" key="2">
    <source>
        <dbReference type="ARBA" id="ARBA00022723"/>
    </source>
</evidence>
<dbReference type="CDD" id="cd07720">
    <property type="entry name" value="OPHC2-like_MBL-fold"/>
    <property type="match status" value="1"/>
</dbReference>
<dbReference type="GO" id="GO:0016787">
    <property type="term" value="F:hydrolase activity"/>
    <property type="evidence" value="ECO:0007669"/>
    <property type="project" value="UniProtKB-KW"/>
</dbReference>
<dbReference type="InterPro" id="IPR036866">
    <property type="entry name" value="RibonucZ/Hydroxyglut_hydro"/>
</dbReference>
<dbReference type="Proteomes" id="UP000199382">
    <property type="component" value="Unassembled WGS sequence"/>
</dbReference>
<dbReference type="Gene3D" id="3.60.15.10">
    <property type="entry name" value="Ribonuclease Z/Hydroxyacylglutathione hydrolase-like"/>
    <property type="match status" value="1"/>
</dbReference>
<dbReference type="Pfam" id="PF00753">
    <property type="entry name" value="Lactamase_B"/>
    <property type="match status" value="1"/>
</dbReference>
<dbReference type="InterPro" id="IPR051013">
    <property type="entry name" value="MBL_superfamily_lactonases"/>
</dbReference>
<evidence type="ECO:0000313" key="7">
    <source>
        <dbReference type="Proteomes" id="UP000199382"/>
    </source>
</evidence>